<dbReference type="Proteomes" id="UP000485058">
    <property type="component" value="Unassembled WGS sequence"/>
</dbReference>
<sequence>MQLHQRTAGRVLLQQAGTVIPSDACPVNTTQTVLNLTSIAASCNVNATGFCDACSCSLFQVFTPALRAAGVFNASGLANSTAAVQAGTNVITNCITGFLGQFISAGVNVDSLAALGQCQYPGQI</sequence>
<organism evidence="1 2">
    <name type="scientific">Haematococcus lacustris</name>
    <name type="common">Green alga</name>
    <name type="synonym">Haematococcus pluvialis</name>
    <dbReference type="NCBI Taxonomy" id="44745"/>
    <lineage>
        <taxon>Eukaryota</taxon>
        <taxon>Viridiplantae</taxon>
        <taxon>Chlorophyta</taxon>
        <taxon>core chlorophytes</taxon>
        <taxon>Chlorophyceae</taxon>
        <taxon>CS clade</taxon>
        <taxon>Chlamydomonadales</taxon>
        <taxon>Haematococcaceae</taxon>
        <taxon>Haematococcus</taxon>
    </lineage>
</organism>
<dbReference type="AlphaFoldDB" id="A0A699ZEN5"/>
<protein>
    <submittedName>
        <fullName evidence="1">Uncharacterized protein</fullName>
    </submittedName>
</protein>
<name>A0A699ZEN5_HAELA</name>
<dbReference type="EMBL" id="BLLF01001178">
    <property type="protein sequence ID" value="GFH17626.1"/>
    <property type="molecule type" value="Genomic_DNA"/>
</dbReference>
<proteinExistence type="predicted"/>
<evidence type="ECO:0000313" key="2">
    <source>
        <dbReference type="Proteomes" id="UP000485058"/>
    </source>
</evidence>
<comment type="caution">
    <text evidence="1">The sequence shown here is derived from an EMBL/GenBank/DDBJ whole genome shotgun (WGS) entry which is preliminary data.</text>
</comment>
<gene>
    <name evidence="1" type="ORF">HaLaN_14297</name>
</gene>
<evidence type="ECO:0000313" key="1">
    <source>
        <dbReference type="EMBL" id="GFH17626.1"/>
    </source>
</evidence>
<reference evidence="1 2" key="1">
    <citation type="submission" date="2020-02" db="EMBL/GenBank/DDBJ databases">
        <title>Draft genome sequence of Haematococcus lacustris strain NIES-144.</title>
        <authorList>
            <person name="Morimoto D."/>
            <person name="Nakagawa S."/>
            <person name="Yoshida T."/>
            <person name="Sawayama S."/>
        </authorList>
    </citation>
    <scope>NUCLEOTIDE SEQUENCE [LARGE SCALE GENOMIC DNA]</scope>
    <source>
        <strain evidence="1 2">NIES-144</strain>
    </source>
</reference>
<keyword evidence="2" id="KW-1185">Reference proteome</keyword>
<accession>A0A699ZEN5</accession>